<keyword evidence="1" id="KW-1133">Transmembrane helix</keyword>
<proteinExistence type="predicted"/>
<dbReference type="EMBL" id="JAGXFD010000001">
    <property type="protein sequence ID" value="MBZ9566626.1"/>
    <property type="molecule type" value="Genomic_DNA"/>
</dbReference>
<evidence type="ECO:0008006" key="4">
    <source>
        <dbReference type="Google" id="ProtNLM"/>
    </source>
</evidence>
<organism evidence="2 3">
    <name type="scientific">Modicisalibacter tunisiensis</name>
    <dbReference type="NCBI Taxonomy" id="390637"/>
    <lineage>
        <taxon>Bacteria</taxon>
        <taxon>Pseudomonadati</taxon>
        <taxon>Pseudomonadota</taxon>
        <taxon>Gammaproteobacteria</taxon>
        <taxon>Oceanospirillales</taxon>
        <taxon>Halomonadaceae</taxon>
        <taxon>Modicisalibacter</taxon>
    </lineage>
</organism>
<keyword evidence="1" id="KW-0812">Transmembrane</keyword>
<comment type="caution">
    <text evidence="2">The sequence shown here is derived from an EMBL/GenBank/DDBJ whole genome shotgun (WGS) entry which is preliminary data.</text>
</comment>
<dbReference type="RefSeq" id="WP_224420200.1">
    <property type="nucleotide sequence ID" value="NZ_JAGXFD010000001.1"/>
</dbReference>
<feature type="transmembrane region" description="Helical" evidence="1">
    <location>
        <begin position="47"/>
        <end position="67"/>
    </location>
</feature>
<sequence length="193" mass="21233">MLARKVRQRAVVACWSFTLLLIPGAMAVVMRFNPAVYAGLPLSRREFVAVMLAFFVMAFIGIAFLCSKLNEDLDTVMQENDAESDDAFSRKSRGRKPIKDIDLLADDQDVGLRILRMAQGSPLRGKVPEWAVIRTLNGGMPSTAAEANSLVKSGSNQMEWVNPRGEVNVAVFQSGGPDLKIQVQQIRRPAARA</sequence>
<evidence type="ECO:0000313" key="2">
    <source>
        <dbReference type="EMBL" id="MBZ9566626.1"/>
    </source>
</evidence>
<dbReference type="Proteomes" id="UP001319883">
    <property type="component" value="Unassembled WGS sequence"/>
</dbReference>
<accession>A0ABS7WVK4</accession>
<keyword evidence="3" id="KW-1185">Reference proteome</keyword>
<protein>
    <recommendedName>
        <fullName evidence="4">PDZ domain-containing protein</fullName>
    </recommendedName>
</protein>
<name>A0ABS7WVK4_9GAMM</name>
<reference evidence="2 3" key="1">
    <citation type="submission" date="2021-05" db="EMBL/GenBank/DDBJ databases">
        <title>Petroleum and Energy Research Collection (APPE): ex situ preservation of microbial diversity associated with the oil industry and exploitation of its biotechnological potential.</title>
        <authorList>
            <person name="Paixao C.T.M."/>
            <person name="Gomes M.B."/>
            <person name="Oliveira V.M."/>
        </authorList>
    </citation>
    <scope>NUCLEOTIDE SEQUENCE [LARGE SCALE GENOMIC DNA]</scope>
    <source>
        <strain evidence="2 3">LIT2</strain>
    </source>
</reference>
<keyword evidence="1" id="KW-0472">Membrane</keyword>
<evidence type="ECO:0000256" key="1">
    <source>
        <dbReference type="SAM" id="Phobius"/>
    </source>
</evidence>
<evidence type="ECO:0000313" key="3">
    <source>
        <dbReference type="Proteomes" id="UP001319883"/>
    </source>
</evidence>
<gene>
    <name evidence="2" type="ORF">KGQ91_02855</name>
</gene>